<dbReference type="EMBL" id="BARS01013903">
    <property type="protein sequence ID" value="GAF88057.1"/>
    <property type="molecule type" value="Genomic_DNA"/>
</dbReference>
<dbReference type="AlphaFoldDB" id="X0TIS6"/>
<name>X0TIS6_9ZZZZ</name>
<gene>
    <name evidence="1" type="ORF">S01H1_23825</name>
</gene>
<dbReference type="InterPro" id="IPR029063">
    <property type="entry name" value="SAM-dependent_MTases_sf"/>
</dbReference>
<evidence type="ECO:0000313" key="1">
    <source>
        <dbReference type="EMBL" id="GAF88057.1"/>
    </source>
</evidence>
<dbReference type="SUPFAM" id="SSF53335">
    <property type="entry name" value="S-adenosyl-L-methionine-dependent methyltransferases"/>
    <property type="match status" value="1"/>
</dbReference>
<proteinExistence type="predicted"/>
<feature type="non-terminal residue" evidence="1">
    <location>
        <position position="1"/>
    </location>
</feature>
<feature type="non-terminal residue" evidence="1">
    <location>
        <position position="114"/>
    </location>
</feature>
<organism evidence="1">
    <name type="scientific">marine sediment metagenome</name>
    <dbReference type="NCBI Taxonomy" id="412755"/>
    <lineage>
        <taxon>unclassified sequences</taxon>
        <taxon>metagenomes</taxon>
        <taxon>ecological metagenomes</taxon>
    </lineage>
</organism>
<accession>X0TIS6</accession>
<reference evidence="1" key="1">
    <citation type="journal article" date="2014" name="Front. Microbiol.">
        <title>High frequency of phylogenetically diverse reductive dehalogenase-homologous genes in deep subseafloor sedimentary metagenomes.</title>
        <authorList>
            <person name="Kawai M."/>
            <person name="Futagami T."/>
            <person name="Toyoda A."/>
            <person name="Takaki Y."/>
            <person name="Nishi S."/>
            <person name="Hori S."/>
            <person name="Arai W."/>
            <person name="Tsubouchi T."/>
            <person name="Morono Y."/>
            <person name="Uchiyama I."/>
            <person name="Ito T."/>
            <person name="Fujiyama A."/>
            <person name="Inagaki F."/>
            <person name="Takami H."/>
        </authorList>
    </citation>
    <scope>NUCLEOTIDE SEQUENCE</scope>
    <source>
        <strain evidence="1">Expedition CK06-06</strain>
    </source>
</reference>
<protein>
    <submittedName>
        <fullName evidence="1">Uncharacterized protein</fullName>
    </submittedName>
</protein>
<comment type="caution">
    <text evidence="1">The sequence shown here is derived from an EMBL/GenBank/DDBJ whole genome shotgun (WGS) entry which is preliminary data.</text>
</comment>
<sequence length="114" mass="12851">FAGGGAIPLEAMRLGCEVTAIDINPVAWFILKCTLEYPQKLAGQKKLLPDFILKDRDFMEAFFKSQGFKGALLRTQLEKLGFGKNDQPLLSNFPVEDPLLEADLAWHVRAWGKW</sequence>